<protein>
    <recommendedName>
        <fullName evidence="3">Sucrase ferredoxin</fullName>
    </recommendedName>
</protein>
<dbReference type="Proteomes" id="UP001205311">
    <property type="component" value="Unassembled WGS sequence"/>
</dbReference>
<name>A0ABT1I2H6_STRSD</name>
<dbReference type="PIRSF" id="PIRSF035042">
    <property type="entry name" value="UCP035042_thirdx"/>
    <property type="match status" value="1"/>
</dbReference>
<gene>
    <name evidence="1" type="ORF">LX15_005704</name>
</gene>
<proteinExistence type="predicted"/>
<reference evidence="1 2" key="1">
    <citation type="submission" date="2022-06" db="EMBL/GenBank/DDBJ databases">
        <title>Genomic Encyclopedia of Archaeal and Bacterial Type Strains, Phase II (KMG-II): from individual species to whole genera.</title>
        <authorList>
            <person name="Goeker M."/>
        </authorList>
    </citation>
    <scope>NUCLEOTIDE SEQUENCE [LARGE SCALE GENOMIC DNA]</scope>
    <source>
        <strain evidence="1 2">DSM 40477</strain>
    </source>
</reference>
<organism evidence="1 2">
    <name type="scientific">Streptoalloteichus tenebrarius (strain ATCC 17920 / DSM 40477 / JCM 4838 / CBS 697.72 / NBRC 16177 / NCIMB 11028 / NRRL B-12390 / A12253. 1 / ISP 5477)</name>
    <name type="common">Streptomyces tenebrarius</name>
    <dbReference type="NCBI Taxonomy" id="1933"/>
    <lineage>
        <taxon>Bacteria</taxon>
        <taxon>Bacillati</taxon>
        <taxon>Actinomycetota</taxon>
        <taxon>Actinomycetes</taxon>
        <taxon>Pseudonocardiales</taxon>
        <taxon>Pseudonocardiaceae</taxon>
        <taxon>Streptoalloteichus</taxon>
    </lineage>
</organism>
<dbReference type="Pfam" id="PF06999">
    <property type="entry name" value="Suc_Fer-like"/>
    <property type="match status" value="1"/>
</dbReference>
<dbReference type="CDD" id="cd03062">
    <property type="entry name" value="TRX_Fd_Sucrase"/>
    <property type="match status" value="1"/>
</dbReference>
<evidence type="ECO:0000313" key="1">
    <source>
        <dbReference type="EMBL" id="MCP2261977.1"/>
    </source>
</evidence>
<dbReference type="InterPro" id="IPR010350">
    <property type="entry name" value="Aim32/Apd1-like_bac"/>
</dbReference>
<dbReference type="InterPro" id="IPR009737">
    <property type="entry name" value="Aim32/Apd1-like"/>
</dbReference>
<comment type="caution">
    <text evidence="1">The sequence shown here is derived from an EMBL/GenBank/DDBJ whole genome shotgun (WGS) entry which is preliminary data.</text>
</comment>
<accession>A0ABT1I2H6</accession>
<keyword evidence="2" id="KW-1185">Reference proteome</keyword>
<dbReference type="InterPro" id="IPR036249">
    <property type="entry name" value="Thioredoxin-like_sf"/>
</dbReference>
<evidence type="ECO:0008006" key="3">
    <source>
        <dbReference type="Google" id="ProtNLM"/>
    </source>
</evidence>
<dbReference type="SUPFAM" id="SSF52833">
    <property type="entry name" value="Thioredoxin-like"/>
    <property type="match status" value="1"/>
</dbReference>
<dbReference type="EMBL" id="JAMTCP010000053">
    <property type="protein sequence ID" value="MCP2261977.1"/>
    <property type="molecule type" value="Genomic_DNA"/>
</dbReference>
<evidence type="ECO:0000313" key="2">
    <source>
        <dbReference type="Proteomes" id="UP001205311"/>
    </source>
</evidence>
<sequence>MSDADCAVLSARLGEPLPGTAPTAPAWLCLEQPGPWGDKALVRSHLDPAVGAELQRRGDEVGVRVVLIRRPGHHADTGPAEPRRVYLAHTRPGASWLEQVAVRDAKDLLDLDFGGLARGERPEVGEPCADPLLLVCTNGRRDRCCALLGRPVADELAARHPGRVWESTHTGGHRLAPAAVALPTGYAYGRLDVATAEDVLRATAEGVVAPVGCRGRSTWSRFGQVAELVVRERVGERDADAVLVEGERADGDGWRVLVAHRDGRAWEVLLGERPQEPPRPVSCGKAPSTPSAVEALSVTRVG</sequence>